<proteinExistence type="predicted"/>
<dbReference type="EMBL" id="MT144610">
    <property type="protein sequence ID" value="QJH94978.1"/>
    <property type="molecule type" value="Genomic_DNA"/>
</dbReference>
<keyword evidence="1" id="KW-0175">Coiled coil</keyword>
<evidence type="ECO:0000256" key="1">
    <source>
        <dbReference type="SAM" id="Coils"/>
    </source>
</evidence>
<sequence length="1146" mass="127084">MSVNWYKSFTKNQPQKPSKEEDEETDWLEVFLRRKFGWAPEGTEKPLSVFEKYDPFQRFGIWSKEAAESLPTGAVSDVTTLERPIRPEPEKPYTEKYREYEKLPLWQRLSYESPLWGAMAIPQLSATKLWGLAGQLPKAASKLPKVVRAAAAVGEMAAKVPLSPFYGLELGIGKALPYVAKGVGAAVKYGVAKPYSKLAGALESRTYRGVKQTIEKGVDIVEGAAKKGAVPITKTFTGKVQAVEKVATQFLKQGEMKFDQMAAKGKMNPFVTAKAPLENQVVAELKATATGRKPVSLISGGDIEDAKKLGLVIKRIPAFRGLESRLQVWAAYKPGQAGRKAFAELSEVYARTEGGQLGKVSGHIEIGKALGYSDDDVAKYLKDKYGSYQDVVNEIKPKLPIEPVGKEARVNLYRGEIEEETNRAIVGLQEVARSAKNVTEFNKLINTQFENPKLITNFVKKNYGSTRNFYQVAHADAFAANVEANIGKAQSKIKDLIKESRAKWEPTLAERAAEYRARAGSIRGVLSDVSNEGESAFFKAKGTLKGELPSVKPIGDALTEAERKTLSDRILLAFRQRILREFEAMNAFDGLQKVYAGRLPQMSEMVQMEKVFGADMIKALLKHRGVWARSLDQILDVVLLPRSLLASGDFSAPLRQGLFLLPSHPLQSSKAFVKSVRMFFDKKYYNEVVQQLTKRELASVGEDHLLFLGSTASTAKGLVAREEAFMSRLAERLPLIGHLVKASERAYVGYLDMFRASVFDATLQGWGVKATSKIAPEMSHKIGVLAKYVNWSTGRGDLPASLATGMNALFFSPRLQTGRIGLPFMLLKMLVAESPALRKVAARDLLAFGGAASTTLGLAYLGGATVELNPVSADFGKAKIGNTRIDMLGGFGQYATYLARNLTGDYKEGRIKASSGRIMKANRGELLVRLLRTKASPVVSMMLNTMWGTNVVGEEMELGTEYLLRDLEDNLLMMAWQDIIDATEDSGWNGLMLGMPAIFGAGVQTYDSADQLVGEVRYLASRRQEANQKLKEMRLKGEYDKISKFILDNPEIRYGEIVSSAYNEINRIEQQIKELELRPIDSDTKEKMIETMKQQQINIAIPVLLRVDQYKMSREASKQGITIPEEMPRYKSKLTEIMASEKNKEE</sequence>
<gene>
    <name evidence="3" type="ORF">TM448A00604_0011</name>
    <name evidence="4" type="ORF">TM448B00314_0038</name>
</gene>
<name>A0A6H1ZGR5_9ZZZZ</name>
<accession>A0A6H1ZGR5</accession>
<evidence type="ECO:0000256" key="2">
    <source>
        <dbReference type="SAM" id="MobiDB-lite"/>
    </source>
</evidence>
<dbReference type="EMBL" id="MT144032">
    <property type="protein sequence ID" value="QJA47116.1"/>
    <property type="molecule type" value="Genomic_DNA"/>
</dbReference>
<organism evidence="3">
    <name type="scientific">viral metagenome</name>
    <dbReference type="NCBI Taxonomy" id="1070528"/>
    <lineage>
        <taxon>unclassified sequences</taxon>
        <taxon>metagenomes</taxon>
        <taxon>organismal metagenomes</taxon>
    </lineage>
</organism>
<evidence type="ECO:0000313" key="3">
    <source>
        <dbReference type="EMBL" id="QJA47116.1"/>
    </source>
</evidence>
<feature type="coiled-coil region" evidence="1">
    <location>
        <begin position="1016"/>
        <end position="1078"/>
    </location>
</feature>
<feature type="region of interest" description="Disordered" evidence="2">
    <location>
        <begin position="1"/>
        <end position="23"/>
    </location>
</feature>
<evidence type="ECO:0000313" key="4">
    <source>
        <dbReference type="EMBL" id="QJH94978.1"/>
    </source>
</evidence>
<feature type="compositionally biased region" description="Polar residues" evidence="2">
    <location>
        <begin position="1"/>
        <end position="16"/>
    </location>
</feature>
<dbReference type="AlphaFoldDB" id="A0A6H1ZGR5"/>
<protein>
    <submittedName>
        <fullName evidence="3">Uncharacterized protein</fullName>
    </submittedName>
</protein>
<reference evidence="3" key="1">
    <citation type="submission" date="2020-03" db="EMBL/GenBank/DDBJ databases">
        <title>The deep terrestrial virosphere.</title>
        <authorList>
            <person name="Holmfeldt K."/>
            <person name="Nilsson E."/>
            <person name="Simone D."/>
            <person name="Lopez-Fernandez M."/>
            <person name="Wu X."/>
            <person name="de Brujin I."/>
            <person name="Lundin D."/>
            <person name="Andersson A."/>
            <person name="Bertilsson S."/>
            <person name="Dopson M."/>
        </authorList>
    </citation>
    <scope>NUCLEOTIDE SEQUENCE</scope>
    <source>
        <strain evidence="3">TM448A00604</strain>
        <strain evidence="4">TM448B00314</strain>
    </source>
</reference>